<dbReference type="Bgee" id="ENSMUSG00000039166">
    <property type="expression patterns" value="Expressed in animal zygote and 227 other cell types or tissues"/>
</dbReference>
<reference evidence="2" key="1">
    <citation type="journal article" date="2004" name="Genome Res.">
        <title>The status, quality, and expansion of the NIH full-length cDNA project: the Mammalian Gene Collection (MGC).</title>
        <authorList>
            <consortium name="The MGC Project Team"/>
            <person name="Gerhard D.S."/>
            <person name="Wagner L."/>
            <person name="Feingold E.A."/>
            <person name="Shenmen C.M."/>
            <person name="Grouse L.H."/>
            <person name="Schuler G."/>
            <person name="Klein S.L."/>
            <person name="Old S."/>
            <person name="Rasooly R."/>
            <person name="Good P."/>
            <person name="Guyer M."/>
            <person name="Peck A.M."/>
            <person name="Derge J.G."/>
            <person name="Lipman D."/>
            <person name="Collins F.S."/>
            <person name="Jang W."/>
            <person name="Sherry S."/>
            <person name="Feolo M."/>
            <person name="Misquitta L."/>
            <person name="Lee E."/>
            <person name="Rotmistrovsky K."/>
            <person name="Greenhut S.F."/>
            <person name="Schaefer C.F."/>
            <person name="Buetow K."/>
            <person name="Bonner T.I."/>
            <person name="Haussler D."/>
            <person name="Kent J."/>
            <person name="Kiekhaus M."/>
            <person name="Furey T."/>
            <person name="Brent M."/>
            <person name="Prange C."/>
            <person name="Schreiber K."/>
            <person name="Shapiro N."/>
            <person name="Bhat N.K."/>
            <person name="Hopkins R.F."/>
            <person name="Hsie F."/>
            <person name="Driscoll T."/>
            <person name="Soares M.B."/>
            <person name="Casavant T.L."/>
            <person name="Scheetz T.E."/>
            <person name="Brown-stein M.J."/>
            <person name="Usdin T.B."/>
            <person name="Toshiyuki S."/>
            <person name="Carninci P."/>
            <person name="Piao Y."/>
            <person name="Dudekula D.B."/>
            <person name="Ko M.S."/>
            <person name="Kawakami K."/>
            <person name="Suzuki Y."/>
            <person name="Sugano S."/>
            <person name="Gruber C.E."/>
            <person name="Smith M.R."/>
            <person name="Simmons B."/>
            <person name="Moore T."/>
            <person name="Waterman R."/>
            <person name="Johnson S.L."/>
            <person name="Ruan Y."/>
            <person name="Wei C.L."/>
            <person name="Mathavan S."/>
            <person name="Gunaratne P.H."/>
            <person name="Wu J."/>
            <person name="Garcia A.M."/>
            <person name="Hulyk S.W."/>
            <person name="Fuh E."/>
            <person name="Yuan Y."/>
            <person name="Sneed A."/>
            <person name="Kowis C."/>
            <person name="Hodgson A."/>
            <person name="Muzny D.M."/>
            <person name="McPherson J."/>
            <person name="Gibbs R.A."/>
            <person name="Fahey J."/>
            <person name="Helton E."/>
            <person name="Ketteman M."/>
            <person name="Madan A."/>
            <person name="Rodrigues S."/>
            <person name="Sanchez A."/>
            <person name="Whiting M."/>
            <person name="Madari A."/>
            <person name="Young A.C."/>
            <person name="Wetherby K.D."/>
            <person name="Granite S.J."/>
            <person name="Kwong P.N."/>
            <person name="Brinkley C.P."/>
            <person name="Pearson R.L."/>
            <person name="Bouffard G.G."/>
            <person name="Blakesly R.W."/>
            <person name="Green E.D."/>
            <person name="Dickson M.C."/>
            <person name="Rodriguez A.C."/>
            <person name="Grimwood J."/>
            <person name="Schmutz J."/>
            <person name="Myers R.M."/>
            <person name="Butterfield Y.S."/>
            <person name="Griffith M."/>
            <person name="Griffith O.L."/>
            <person name="Krzywinski M.I."/>
            <person name="Liao N."/>
            <person name="Morin R."/>
            <person name="Morrin R."/>
            <person name="Palmquist D."/>
            <person name="Petrescu A.S."/>
            <person name="Skalska U."/>
            <person name="Smailus D.E."/>
            <person name="Stott J.M."/>
            <person name="Schnerch A."/>
            <person name="Schein J.E."/>
            <person name="Jones S.J."/>
            <person name="Holt R.A."/>
            <person name="Baross A."/>
            <person name="Marra M.A."/>
            <person name="Clifton S."/>
            <person name="Makowski K.A."/>
            <person name="Bosak S."/>
            <person name="Malek J."/>
        </authorList>
    </citation>
    <scope>NUCLEOTIDE SEQUENCE [LARGE SCALE MRNA]</scope>
    <source>
        <tissue evidence="2">Oocytes</tissue>
    </source>
</reference>
<feature type="region of interest" description="Disordered" evidence="1">
    <location>
        <begin position="91"/>
        <end position="122"/>
    </location>
</feature>
<dbReference type="HOGENOM" id="CLU_2025954_0_0_1"/>
<dbReference type="CTD" id="9465"/>
<dbReference type="AlphaFoldDB" id="Q4KL21"/>
<evidence type="ECO:0000313" key="3">
    <source>
        <dbReference type="Ensembl" id="ENSMUSP00000093455.5"/>
    </source>
</evidence>
<accession>Q4KL21</accession>
<dbReference type="ProteomicsDB" id="332643"/>
<proteinExistence type="evidence at transcript level"/>
<reference evidence="3 5" key="2">
    <citation type="journal article" date="2009" name="PLoS Biol.">
        <title>Lineage-specific biology revealed by a finished genome assembly of the mouse.</title>
        <authorList>
            <consortium name="Mouse Genome Sequencing Consortium"/>
            <person name="Church D.M."/>
            <person name="Goodstadt L."/>
            <person name="Hillier L.W."/>
            <person name="Zody M.C."/>
            <person name="Goldstein S."/>
            <person name="She X."/>
            <person name="Bult C.J."/>
            <person name="Agarwala R."/>
            <person name="Cherry J.L."/>
            <person name="DiCuccio M."/>
            <person name="Hlavina W."/>
            <person name="Kapustin Y."/>
            <person name="Meric P."/>
            <person name="Maglott D."/>
            <person name="Birtle Z."/>
            <person name="Marques A.C."/>
            <person name="Graves T."/>
            <person name="Zhou S."/>
            <person name="Teague B."/>
            <person name="Potamousis K."/>
            <person name="Churas C."/>
            <person name="Place M."/>
            <person name="Herschleb J."/>
            <person name="Runnheim R."/>
            <person name="Forrest D."/>
            <person name="Amos-Landgraf J."/>
            <person name="Schwartz D.C."/>
            <person name="Cheng Z."/>
            <person name="Lindblad-Toh K."/>
            <person name="Eichler E.E."/>
            <person name="Ponting C.P."/>
        </authorList>
    </citation>
    <scope>NUCLEOTIDE SEQUENCE [LARGE SCALE GENOMIC DNA]</scope>
    <source>
        <strain evidence="3 5">C57BL/6J</strain>
    </source>
</reference>
<dbReference type="GeneTree" id="ENSGT00390000012756"/>
<protein>
    <submittedName>
        <fullName evidence="3">A kinase anchor protein 7</fullName>
    </submittedName>
    <submittedName>
        <fullName evidence="2">Akap7 protein</fullName>
    </submittedName>
</protein>
<keyword evidence="5" id="KW-1185">Reference proteome</keyword>
<organism evidence="2">
    <name type="scientific">Mus musculus</name>
    <name type="common">Mouse</name>
    <dbReference type="NCBI Taxonomy" id="10090"/>
    <lineage>
        <taxon>Eukaryota</taxon>
        <taxon>Metazoa</taxon>
        <taxon>Chordata</taxon>
        <taxon>Craniata</taxon>
        <taxon>Vertebrata</taxon>
        <taxon>Euteleostomi</taxon>
        <taxon>Mammalia</taxon>
        <taxon>Eutheria</taxon>
        <taxon>Euarchontoglires</taxon>
        <taxon>Glires</taxon>
        <taxon>Rodentia</taxon>
        <taxon>Myomorpha</taxon>
        <taxon>Muroidea</taxon>
        <taxon>Muridae</taxon>
        <taxon>Murinae</taxon>
        <taxon>Mus</taxon>
        <taxon>Mus</taxon>
    </lineage>
</organism>
<feature type="region of interest" description="Disordered" evidence="1">
    <location>
        <begin position="1"/>
        <end position="47"/>
    </location>
</feature>
<dbReference type="MGI" id="MGI:1859150">
    <property type="gene designation" value="Akap7"/>
</dbReference>
<evidence type="ECO:0000313" key="2">
    <source>
        <dbReference type="EMBL" id="AAH99487.1"/>
    </source>
</evidence>
<dbReference type="AGR" id="MGI:1859150"/>
<gene>
    <name evidence="2 3 4" type="primary">Akap7</name>
</gene>
<reference evidence="3" key="4">
    <citation type="submission" date="2025-05" db="UniProtKB">
        <authorList>
            <consortium name="Ensembl"/>
        </authorList>
    </citation>
    <scope>IDENTIFICATION</scope>
    <source>
        <strain evidence="3">C57BL/6J</strain>
    </source>
</reference>
<feature type="compositionally biased region" description="Basic and acidic residues" evidence="1">
    <location>
        <begin position="24"/>
        <end position="37"/>
    </location>
</feature>
<name>Q4KL21_MOUSE</name>
<dbReference type="Proteomes" id="UP000000589">
    <property type="component" value="Chromosome 10"/>
</dbReference>
<dbReference type="GeneID" id="432442"/>
<dbReference type="UCSC" id="uc011xbv.1">
    <property type="organism name" value="mouse"/>
</dbReference>
<evidence type="ECO:0000256" key="1">
    <source>
        <dbReference type="SAM" id="MobiDB-lite"/>
    </source>
</evidence>
<dbReference type="RefSeq" id="NP_001366169.1">
    <property type="nucleotide sequence ID" value="NM_001379240.1"/>
</dbReference>
<evidence type="ECO:0000313" key="4">
    <source>
        <dbReference type="MGI" id="MGI:1859150"/>
    </source>
</evidence>
<dbReference type="Ensembl" id="ENSMUST00000095779.11">
    <property type="protein sequence ID" value="ENSMUSP00000093455.5"/>
    <property type="gene ID" value="ENSMUSG00000039166.17"/>
</dbReference>
<dbReference type="EMBL" id="BC099487">
    <property type="protein sequence ID" value="AAH99487.1"/>
    <property type="molecule type" value="mRNA"/>
</dbReference>
<reference evidence="3" key="3">
    <citation type="journal article" date="2011" name="PLoS Biol.">
        <title>Modernizing reference genome assemblies.</title>
        <authorList>
            <person name="Church D.M."/>
            <person name="Schneider V.A."/>
            <person name="Graves T."/>
            <person name="Auger K."/>
            <person name="Cunningham F."/>
            <person name="Bouk N."/>
            <person name="Chen H.C."/>
            <person name="Agarwala R."/>
            <person name="McLaren W.M."/>
            <person name="Ritchie G.R."/>
            <person name="Albracht D."/>
            <person name="Kremitzki M."/>
            <person name="Rock S."/>
            <person name="Kotkiewicz H."/>
            <person name="Kremitzki C."/>
            <person name="Wollam A."/>
            <person name="Trani L."/>
            <person name="Fulton L."/>
            <person name="Fulton R."/>
            <person name="Matthews L."/>
            <person name="Whitehead S."/>
            <person name="Chow W."/>
            <person name="Torrance J."/>
            <person name="Dunn M."/>
            <person name="Harden G."/>
            <person name="Threadgold G."/>
            <person name="Wood J."/>
            <person name="Collins J."/>
            <person name="Heath P."/>
            <person name="Griffiths G."/>
            <person name="Pelan S."/>
            <person name="Grafham D."/>
            <person name="Eichler E.E."/>
            <person name="Weinstock G."/>
            <person name="Mardis E.R."/>
            <person name="Wilson R.K."/>
            <person name="Howe K."/>
            <person name="Flicek P."/>
            <person name="Hubbard T."/>
        </authorList>
    </citation>
    <scope>NUCLEOTIDE SEQUENCE [LARGE SCALE GENOMIC DNA]</scope>
    <source>
        <strain evidence="3">C57BL/6J</strain>
    </source>
</reference>
<dbReference type="Antibodypedia" id="19674">
    <property type="antibodies" value="297 antibodies from 28 providers"/>
</dbReference>
<dbReference type="VEuPathDB" id="HostDB:ENSMUSG00000039166"/>
<sequence>MPFAAVDIQDDCGSPDVPQANPKRSKEEEEDRGDKNDHVKKRKKAKKDYQPNYFLSIPITNKKAQNPLHAWSLWWSKTAFLLAKERGLNQDTEIPSRLLPQGSNDSSLGAQRVTAPKLHPGH</sequence>
<dbReference type="ExpressionAtlas" id="Q4KL21">
    <property type="expression patterns" value="baseline and differential"/>
</dbReference>
<evidence type="ECO:0000313" key="5">
    <source>
        <dbReference type="Proteomes" id="UP000000589"/>
    </source>
</evidence>